<dbReference type="Pfam" id="PF00561">
    <property type="entry name" value="Abhydrolase_1"/>
    <property type="match status" value="1"/>
</dbReference>
<dbReference type="AlphaFoldDB" id="A0A1I5IR40"/>
<accession>A0A1I5IR40</accession>
<dbReference type="InterPro" id="IPR029058">
    <property type="entry name" value="AB_hydrolase_fold"/>
</dbReference>
<feature type="domain" description="AB hydrolase-1" evidence="2">
    <location>
        <begin position="24"/>
        <end position="240"/>
    </location>
</feature>
<proteinExistence type="predicted"/>
<keyword evidence="1" id="KW-0378">Hydrolase</keyword>
<reference evidence="3 4" key="1">
    <citation type="submission" date="2016-10" db="EMBL/GenBank/DDBJ databases">
        <authorList>
            <person name="de Groot N.N."/>
        </authorList>
    </citation>
    <scope>NUCLEOTIDE SEQUENCE [LARGE SCALE GENOMIC DNA]</scope>
    <source>
        <strain evidence="3 4">DSM 44637</strain>
    </source>
</reference>
<protein>
    <submittedName>
        <fullName evidence="3">Pimeloyl-ACP methyl ester carboxylesterase</fullName>
    </submittedName>
</protein>
<dbReference type="InterPro" id="IPR050266">
    <property type="entry name" value="AB_hydrolase_sf"/>
</dbReference>
<gene>
    <name evidence="3" type="ORF">SAMN05421854_102630</name>
</gene>
<dbReference type="Gene3D" id="3.40.50.1820">
    <property type="entry name" value="alpha/beta hydrolase"/>
    <property type="match status" value="1"/>
</dbReference>
<dbReference type="InterPro" id="IPR000073">
    <property type="entry name" value="AB_hydrolase_1"/>
</dbReference>
<dbReference type="GO" id="GO:0016787">
    <property type="term" value="F:hydrolase activity"/>
    <property type="evidence" value="ECO:0007669"/>
    <property type="project" value="UniProtKB-KW"/>
</dbReference>
<name>A0A1I5IR40_9PSEU</name>
<dbReference type="GO" id="GO:0016020">
    <property type="term" value="C:membrane"/>
    <property type="evidence" value="ECO:0007669"/>
    <property type="project" value="TreeGrafter"/>
</dbReference>
<evidence type="ECO:0000313" key="3">
    <source>
        <dbReference type="EMBL" id="SFO63035.1"/>
    </source>
</evidence>
<dbReference type="Proteomes" id="UP000199137">
    <property type="component" value="Unassembled WGS sequence"/>
</dbReference>
<sequence length="253" mass="26020">MSILNVADMTEHFAPLVAGQGPGLLLAHGAGGGVTANFGPLLDDLARTHTVVGADYPVEGGTLDELADGLVAAAVDAGVGKFTVLGYSLGTAVAVRVATRYPERVTGLVLTAGFARPDARMELALDLWAELLKGDRALLAKYLTLTAVSEPFLATLTPEQLTAAVAGLAESVPAGTAYQVELARNADTRAELASIAVPTLVIATTLDSLVPPRHSQELADGIPGAELVEISSGHGIGEEAPEAWLTAIRKALR</sequence>
<dbReference type="PANTHER" id="PTHR43798:SF31">
    <property type="entry name" value="AB HYDROLASE SUPERFAMILY PROTEIN YCLE"/>
    <property type="match status" value="1"/>
</dbReference>
<evidence type="ECO:0000256" key="1">
    <source>
        <dbReference type="ARBA" id="ARBA00022801"/>
    </source>
</evidence>
<dbReference type="SUPFAM" id="SSF53474">
    <property type="entry name" value="alpha/beta-Hydrolases"/>
    <property type="match status" value="1"/>
</dbReference>
<dbReference type="STRING" id="112413.SAMN05421854_102630"/>
<dbReference type="EMBL" id="FOWC01000002">
    <property type="protein sequence ID" value="SFO63035.1"/>
    <property type="molecule type" value="Genomic_DNA"/>
</dbReference>
<evidence type="ECO:0000259" key="2">
    <source>
        <dbReference type="Pfam" id="PF00561"/>
    </source>
</evidence>
<evidence type="ECO:0000313" key="4">
    <source>
        <dbReference type="Proteomes" id="UP000199137"/>
    </source>
</evidence>
<dbReference type="PRINTS" id="PR00111">
    <property type="entry name" value="ABHYDROLASE"/>
</dbReference>
<organism evidence="3 4">
    <name type="scientific">Amycolatopsis rubida</name>
    <dbReference type="NCBI Taxonomy" id="112413"/>
    <lineage>
        <taxon>Bacteria</taxon>
        <taxon>Bacillati</taxon>
        <taxon>Actinomycetota</taxon>
        <taxon>Actinomycetes</taxon>
        <taxon>Pseudonocardiales</taxon>
        <taxon>Pseudonocardiaceae</taxon>
        <taxon>Amycolatopsis</taxon>
    </lineage>
</organism>
<dbReference type="PANTHER" id="PTHR43798">
    <property type="entry name" value="MONOACYLGLYCEROL LIPASE"/>
    <property type="match status" value="1"/>
</dbReference>